<evidence type="ECO:0000313" key="3">
    <source>
        <dbReference type="EMBL" id="SEM14104.1"/>
    </source>
</evidence>
<name>A0A1H7VYF6_9LACT</name>
<sequence length="197" mass="22561">MAYVFIHLWPQIAESQQLFSKEVQWLQGSLLHHALYLTALGGLIIFFSIYRLVSHIDSERKESVESGLFWAHLGFFFLYNFIIGILVTYQSRWVSSMFVFFIAFGLHFIANDWHLRLHHKYIYDKYGRFVLSISIVLGYLFGTWISFPEYIVGVLEAFITGSMVLNVIKSELPSEKSGSLEGFLTGVAGGASLFILL</sequence>
<evidence type="ECO:0000256" key="1">
    <source>
        <dbReference type="SAM" id="Phobius"/>
    </source>
</evidence>
<keyword evidence="1" id="KW-0472">Membrane</keyword>
<feature type="transmembrane region" description="Helical" evidence="1">
    <location>
        <begin position="66"/>
        <end position="87"/>
    </location>
</feature>
<dbReference type="STRING" id="426703.SAMN04488100_12832"/>
<proteinExistence type="predicted"/>
<dbReference type="EMBL" id="BJUX01000014">
    <property type="protein sequence ID" value="GEK89363.1"/>
    <property type="molecule type" value="Genomic_DNA"/>
</dbReference>
<accession>A0A1H7VYF6</accession>
<dbReference type="OrthoDB" id="21325at2"/>
<evidence type="ECO:0000313" key="4">
    <source>
        <dbReference type="Proteomes" id="UP000198548"/>
    </source>
</evidence>
<dbReference type="Proteomes" id="UP000321425">
    <property type="component" value="Unassembled WGS sequence"/>
</dbReference>
<feature type="transmembrane region" description="Helical" evidence="1">
    <location>
        <begin position="93"/>
        <end position="114"/>
    </location>
</feature>
<feature type="transmembrane region" description="Helical" evidence="1">
    <location>
        <begin position="126"/>
        <end position="144"/>
    </location>
</feature>
<dbReference type="EMBL" id="FOBL01000028">
    <property type="protein sequence ID" value="SEM14104.1"/>
    <property type="molecule type" value="Genomic_DNA"/>
</dbReference>
<organism evidence="3 4">
    <name type="scientific">Alkalibacterium putridalgicola</name>
    <dbReference type="NCBI Taxonomy" id="426703"/>
    <lineage>
        <taxon>Bacteria</taxon>
        <taxon>Bacillati</taxon>
        <taxon>Bacillota</taxon>
        <taxon>Bacilli</taxon>
        <taxon>Lactobacillales</taxon>
        <taxon>Carnobacteriaceae</taxon>
        <taxon>Alkalibacterium</taxon>
    </lineage>
</organism>
<evidence type="ECO:0000313" key="5">
    <source>
        <dbReference type="Proteomes" id="UP000321425"/>
    </source>
</evidence>
<keyword evidence="1" id="KW-0812">Transmembrane</keyword>
<reference evidence="3 4" key="1">
    <citation type="submission" date="2016-10" db="EMBL/GenBank/DDBJ databases">
        <authorList>
            <person name="de Groot N.N."/>
        </authorList>
    </citation>
    <scope>NUCLEOTIDE SEQUENCE [LARGE SCALE GENOMIC DNA]</scope>
    <source>
        <strain evidence="3 4">DSM 19182</strain>
    </source>
</reference>
<dbReference type="Proteomes" id="UP000198548">
    <property type="component" value="Unassembled WGS sequence"/>
</dbReference>
<gene>
    <name evidence="2" type="ORF">APU01nite_14020</name>
    <name evidence="3" type="ORF">SAMN04488100_12832</name>
</gene>
<protein>
    <submittedName>
        <fullName evidence="3">Uncharacterized protein</fullName>
    </submittedName>
</protein>
<feature type="transmembrane region" description="Helical" evidence="1">
    <location>
        <begin position="34"/>
        <end position="54"/>
    </location>
</feature>
<keyword evidence="1" id="KW-1133">Transmembrane helix</keyword>
<evidence type="ECO:0000313" key="2">
    <source>
        <dbReference type="EMBL" id="GEK89363.1"/>
    </source>
</evidence>
<reference evidence="2 5" key="2">
    <citation type="submission" date="2019-07" db="EMBL/GenBank/DDBJ databases">
        <title>Whole genome shotgun sequence of Alkalibacterium putridalgicola NBRC 103243.</title>
        <authorList>
            <person name="Hosoyama A."/>
            <person name="Uohara A."/>
            <person name="Ohji S."/>
            <person name="Ichikawa N."/>
        </authorList>
    </citation>
    <scope>NUCLEOTIDE SEQUENCE [LARGE SCALE GENOMIC DNA]</scope>
    <source>
        <strain evidence="2 5">NBRC 103243</strain>
    </source>
</reference>
<dbReference type="AlphaFoldDB" id="A0A1H7VYF6"/>
<keyword evidence="5" id="KW-1185">Reference proteome</keyword>